<gene>
    <name evidence="2" type="ORF">ILP92_01945</name>
</gene>
<dbReference type="Proteomes" id="UP000642488">
    <property type="component" value="Unassembled WGS sequence"/>
</dbReference>
<sequence>MRAAGFAGPILFSPVLRIVPVAPGDLPEGTLVFTSRHAVLRATALGLADRPAVAVGDATARSARLRGFACDVGPGDAAGLVDFLLRRTTGPLLHLRGRHVTFDLTLAPRQAGRAAADRVVYDQLDQPLTEAARRMLTEQSCLLPLYSPRSARLVAGQLDPARARPTVIAISKAVAEAWPLPGPLHIAQVPNAAGMIARIGALVAPDGER</sequence>
<dbReference type="GO" id="GO:0004852">
    <property type="term" value="F:uroporphyrinogen-III synthase activity"/>
    <property type="evidence" value="ECO:0007669"/>
    <property type="project" value="InterPro"/>
</dbReference>
<dbReference type="EMBL" id="JAEKPD010000001">
    <property type="protein sequence ID" value="MBJ3761510.1"/>
    <property type="molecule type" value="Genomic_DNA"/>
</dbReference>
<dbReference type="SUPFAM" id="SSF69618">
    <property type="entry name" value="HemD-like"/>
    <property type="match status" value="1"/>
</dbReference>
<accession>A0A934IF81</accession>
<dbReference type="AlphaFoldDB" id="A0A934IF81"/>
<evidence type="ECO:0000313" key="3">
    <source>
        <dbReference type="Proteomes" id="UP000642488"/>
    </source>
</evidence>
<dbReference type="InterPro" id="IPR036108">
    <property type="entry name" value="4pyrrol_syn_uPrphyn_synt_sf"/>
</dbReference>
<keyword evidence="3" id="KW-1185">Reference proteome</keyword>
<organism evidence="2 3">
    <name type="scientific">Palleronia pontilimi</name>
    <dbReference type="NCBI Taxonomy" id="1964209"/>
    <lineage>
        <taxon>Bacteria</taxon>
        <taxon>Pseudomonadati</taxon>
        <taxon>Pseudomonadota</taxon>
        <taxon>Alphaproteobacteria</taxon>
        <taxon>Rhodobacterales</taxon>
        <taxon>Roseobacteraceae</taxon>
        <taxon>Palleronia</taxon>
    </lineage>
</organism>
<dbReference type="Pfam" id="PF02602">
    <property type="entry name" value="HEM4"/>
    <property type="match status" value="1"/>
</dbReference>
<protein>
    <submittedName>
        <fullName evidence="2">Uroporphyrinogen-III synthase</fullName>
    </submittedName>
</protein>
<dbReference type="RefSeq" id="WP_198914668.1">
    <property type="nucleotide sequence ID" value="NZ_JAEKPD010000001.1"/>
</dbReference>
<dbReference type="Gene3D" id="3.40.50.10090">
    <property type="match status" value="1"/>
</dbReference>
<evidence type="ECO:0000259" key="1">
    <source>
        <dbReference type="Pfam" id="PF02602"/>
    </source>
</evidence>
<dbReference type="GO" id="GO:0033014">
    <property type="term" value="P:tetrapyrrole biosynthetic process"/>
    <property type="evidence" value="ECO:0007669"/>
    <property type="project" value="InterPro"/>
</dbReference>
<dbReference type="InterPro" id="IPR003754">
    <property type="entry name" value="4pyrrol_synth_uPrphyn_synth"/>
</dbReference>
<comment type="caution">
    <text evidence="2">The sequence shown here is derived from an EMBL/GenBank/DDBJ whole genome shotgun (WGS) entry which is preliminary data.</text>
</comment>
<reference evidence="2" key="1">
    <citation type="submission" date="2020-12" db="EMBL/GenBank/DDBJ databases">
        <title>Bacterial taxonomy.</title>
        <authorList>
            <person name="Pan X."/>
        </authorList>
    </citation>
    <scope>NUCLEOTIDE SEQUENCE</scope>
    <source>
        <strain evidence="2">KCTC 52957</strain>
    </source>
</reference>
<feature type="domain" description="Tetrapyrrole biosynthesis uroporphyrinogen III synthase" evidence="1">
    <location>
        <begin position="11"/>
        <end position="196"/>
    </location>
</feature>
<proteinExistence type="predicted"/>
<name>A0A934IF81_9RHOB</name>
<evidence type="ECO:0000313" key="2">
    <source>
        <dbReference type="EMBL" id="MBJ3761510.1"/>
    </source>
</evidence>